<organism evidence="1 2">
    <name type="scientific">Nitrosomonas marina</name>
    <dbReference type="NCBI Taxonomy" id="917"/>
    <lineage>
        <taxon>Bacteria</taxon>
        <taxon>Pseudomonadati</taxon>
        <taxon>Pseudomonadota</taxon>
        <taxon>Betaproteobacteria</taxon>
        <taxon>Nitrosomonadales</taxon>
        <taxon>Nitrosomonadaceae</taxon>
        <taxon>Nitrosomonas</taxon>
    </lineage>
</organism>
<dbReference type="EMBL" id="FOIA01000025">
    <property type="protein sequence ID" value="SET40961.1"/>
    <property type="molecule type" value="Genomic_DNA"/>
</dbReference>
<protein>
    <submittedName>
        <fullName evidence="1">Uncharacterized protein</fullName>
    </submittedName>
</protein>
<dbReference type="OrthoDB" id="9994468at2"/>
<evidence type="ECO:0000313" key="1">
    <source>
        <dbReference type="EMBL" id="SET40961.1"/>
    </source>
</evidence>
<evidence type="ECO:0000313" key="2">
    <source>
        <dbReference type="Proteomes" id="UP000199345"/>
    </source>
</evidence>
<dbReference type="AlphaFoldDB" id="A0A1I0E7J1"/>
<reference evidence="2" key="1">
    <citation type="submission" date="2016-10" db="EMBL/GenBank/DDBJ databases">
        <authorList>
            <person name="Varghese N."/>
            <person name="Submissions S."/>
        </authorList>
    </citation>
    <scope>NUCLEOTIDE SEQUENCE [LARGE SCALE GENOMIC DNA]</scope>
    <source>
        <strain evidence="2">Nm71</strain>
    </source>
</reference>
<accession>A0A1I0E7J1</accession>
<dbReference type="RefSeq" id="WP_090659934.1">
    <property type="nucleotide sequence ID" value="NZ_FOIA01000025.1"/>
</dbReference>
<dbReference type="Proteomes" id="UP000199345">
    <property type="component" value="Unassembled WGS sequence"/>
</dbReference>
<proteinExistence type="predicted"/>
<gene>
    <name evidence="1" type="ORF">SAMN05216326_12545</name>
</gene>
<sequence>MQNCNLVKHEGRCDGAEWTECSYCGAIDDEPCKSDRQMKIVLIQSLVDMNAQISKQSDAFEILFGSYFAGEGGVPRLINDLFCKNMELVTQLTGISKEAIEWFLFDNECGQSNMAASCNGVEYHIGSVEQFVDFETGVSCDD</sequence>
<keyword evidence="2" id="KW-1185">Reference proteome</keyword>
<name>A0A1I0E7J1_9PROT</name>